<reference evidence="2 3" key="1">
    <citation type="journal article" date="2019" name="Genome Biol. Evol.">
        <title>Insights into the evolution of the New World diploid cottons (Gossypium, subgenus Houzingenia) based on genome sequencing.</title>
        <authorList>
            <person name="Grover C.E."/>
            <person name="Arick M.A. 2nd"/>
            <person name="Thrash A."/>
            <person name="Conover J.L."/>
            <person name="Sanders W.S."/>
            <person name="Peterson D.G."/>
            <person name="Frelichowski J.E."/>
            <person name="Scheffler J.A."/>
            <person name="Scheffler B.E."/>
            <person name="Wendel J.F."/>
        </authorList>
    </citation>
    <scope>NUCLEOTIDE SEQUENCE [LARGE SCALE GENOMIC DNA]</scope>
    <source>
        <strain evidence="2">27</strain>
        <tissue evidence="2">Leaf</tissue>
    </source>
</reference>
<evidence type="ECO:0000313" key="3">
    <source>
        <dbReference type="Proteomes" id="UP000593561"/>
    </source>
</evidence>
<evidence type="ECO:0000313" key="2">
    <source>
        <dbReference type="EMBL" id="MBA0605436.1"/>
    </source>
</evidence>
<dbReference type="AlphaFoldDB" id="A0A7J8QWE5"/>
<dbReference type="GO" id="GO:0009706">
    <property type="term" value="C:chloroplast inner membrane"/>
    <property type="evidence" value="ECO:0007669"/>
    <property type="project" value="TreeGrafter"/>
</dbReference>
<dbReference type="GO" id="GO:0009535">
    <property type="term" value="C:chloroplast thylakoid membrane"/>
    <property type="evidence" value="ECO:0007669"/>
    <property type="project" value="TreeGrafter"/>
</dbReference>
<dbReference type="EMBL" id="JABFAC010000001">
    <property type="protein sequence ID" value="MBA0605436.1"/>
    <property type="molecule type" value="Genomic_DNA"/>
</dbReference>
<comment type="caution">
    <text evidence="2">The sequence shown here is derived from an EMBL/GenBank/DDBJ whole genome shotgun (WGS) entry which is preliminary data.</text>
</comment>
<protein>
    <submittedName>
        <fullName evidence="2">Uncharacterized protein</fullName>
    </submittedName>
</protein>
<sequence>VVKFNGEFEYGVSSSSSLCYSSPPKLFPLGYNNPNYTLKNPTKTFLFRTSKIAPRSSRIPISAHASPLPPRHPQIVLRKHRDERFASISSSSNQQTSSVGVNPNPTVPPPSSRIHLCLYVFQRITTLLDWSRHWALSTFYMGEQVDAFSRKYAMRQAFKAMMGQMNTQNNQFGNTVFPSGSPFPFPAPPSAGPDIPRSPSFQRTDTVDAPVRQVEAASVTDPATFLFAAFVDVSPKETMHKSAFEDAAELSSPNGVQSSKDESEVSIWEINSFEYYMKLSDNGAASKQDAGAFGGFQASGGAGPTLSVDALEKMLEDPTVQKMVYP</sequence>
<accession>A0A7J8QWE5</accession>
<evidence type="ECO:0000256" key="1">
    <source>
        <dbReference type="SAM" id="MobiDB-lite"/>
    </source>
</evidence>
<feature type="region of interest" description="Disordered" evidence="1">
    <location>
        <begin position="86"/>
        <end position="106"/>
    </location>
</feature>
<dbReference type="PANTHER" id="PTHR47296:SF1">
    <property type="entry name" value="PROTEIN TIC 40, CHLOROPLASTIC"/>
    <property type="match status" value="1"/>
</dbReference>
<feature type="compositionally biased region" description="Low complexity" evidence="1">
    <location>
        <begin position="87"/>
        <end position="104"/>
    </location>
</feature>
<dbReference type="GO" id="GO:0045037">
    <property type="term" value="P:protein import into chloroplast stroma"/>
    <property type="evidence" value="ECO:0007669"/>
    <property type="project" value="TreeGrafter"/>
</dbReference>
<name>A0A7J8QWE5_GOSDV</name>
<dbReference type="Proteomes" id="UP000593561">
    <property type="component" value="Unassembled WGS sequence"/>
</dbReference>
<keyword evidence="3" id="KW-1185">Reference proteome</keyword>
<organism evidence="2 3">
    <name type="scientific">Gossypium davidsonii</name>
    <name type="common">Davidson's cotton</name>
    <name type="synonym">Gossypium klotzschianum subsp. davidsonii</name>
    <dbReference type="NCBI Taxonomy" id="34287"/>
    <lineage>
        <taxon>Eukaryota</taxon>
        <taxon>Viridiplantae</taxon>
        <taxon>Streptophyta</taxon>
        <taxon>Embryophyta</taxon>
        <taxon>Tracheophyta</taxon>
        <taxon>Spermatophyta</taxon>
        <taxon>Magnoliopsida</taxon>
        <taxon>eudicotyledons</taxon>
        <taxon>Gunneridae</taxon>
        <taxon>Pentapetalae</taxon>
        <taxon>rosids</taxon>
        <taxon>malvids</taxon>
        <taxon>Malvales</taxon>
        <taxon>Malvaceae</taxon>
        <taxon>Malvoideae</taxon>
        <taxon>Gossypium</taxon>
    </lineage>
</organism>
<gene>
    <name evidence="2" type="ORF">Godav_018016</name>
</gene>
<feature type="non-terminal residue" evidence="2">
    <location>
        <position position="326"/>
    </location>
</feature>
<dbReference type="GO" id="GO:0009658">
    <property type="term" value="P:chloroplast organization"/>
    <property type="evidence" value="ECO:0007669"/>
    <property type="project" value="TreeGrafter"/>
</dbReference>
<dbReference type="PANTHER" id="PTHR47296">
    <property type="entry name" value="PROTEIN TIC 40, CHLOROPLASTIC"/>
    <property type="match status" value="1"/>
</dbReference>
<proteinExistence type="predicted"/>